<evidence type="ECO:0000313" key="1">
    <source>
        <dbReference type="EMBL" id="CAB4160188.1"/>
    </source>
</evidence>
<gene>
    <name evidence="1" type="ORF">UFOVP724_104</name>
</gene>
<proteinExistence type="predicted"/>
<accession>A0A6J5NSW1</accession>
<organism evidence="1">
    <name type="scientific">uncultured Caudovirales phage</name>
    <dbReference type="NCBI Taxonomy" id="2100421"/>
    <lineage>
        <taxon>Viruses</taxon>
        <taxon>Duplodnaviria</taxon>
        <taxon>Heunggongvirae</taxon>
        <taxon>Uroviricota</taxon>
        <taxon>Caudoviricetes</taxon>
        <taxon>Peduoviridae</taxon>
        <taxon>Maltschvirus</taxon>
        <taxon>Maltschvirus maltsch</taxon>
    </lineage>
</organism>
<name>A0A6J5NSW1_9CAUD</name>
<reference evidence="1" key="1">
    <citation type="submission" date="2020-04" db="EMBL/GenBank/DDBJ databases">
        <authorList>
            <person name="Chiriac C."/>
            <person name="Salcher M."/>
            <person name="Ghai R."/>
            <person name="Kavagutti S V."/>
        </authorList>
    </citation>
    <scope>NUCLEOTIDE SEQUENCE</scope>
</reference>
<protein>
    <submittedName>
        <fullName evidence="1">Uncharacterized protein</fullName>
    </submittedName>
</protein>
<sequence length="84" mass="9958">MKLNYLDRAKKLLHQIEISMIEEDYDLVEINAQVLLNLTREKYDEAILNKSVLETKINYYMTLTPRVKESLQPILELMKSKSLE</sequence>
<dbReference type="EMBL" id="LR796696">
    <property type="protein sequence ID" value="CAB4160188.1"/>
    <property type="molecule type" value="Genomic_DNA"/>
</dbReference>